<feature type="transmembrane region" description="Helical" evidence="2">
    <location>
        <begin position="385"/>
        <end position="408"/>
    </location>
</feature>
<evidence type="ECO:0000313" key="5">
    <source>
        <dbReference type="Proteomes" id="UP001286456"/>
    </source>
</evidence>
<dbReference type="EMBL" id="JAUEPO010000001">
    <property type="protein sequence ID" value="KAK3335423.1"/>
    <property type="molecule type" value="Genomic_DNA"/>
</dbReference>
<proteinExistence type="predicted"/>
<accession>A0AAE0J1Z6</accession>
<comment type="caution">
    <text evidence="4">The sequence shown here is derived from an EMBL/GenBank/DDBJ whole genome shotgun (WGS) entry which is preliminary data.</text>
</comment>
<sequence length="506" mass="54305">MAPWSSLLLLATAISPSYAAIASWWTDIGPQVILQNATTGAIRYSACNSYDSPAYSPTDGSAFSLIFKPKAETPLAGAGWWDETKTTASIYYVTEDNFIVNGVFVCDMSTGLFNRTGSWIVSGSAPSIANNTGLAVTLLGSTSGYRLYYHDETMTVNELSYTVDTNWEWHGQISQDPQLSPAIHAAFTGTNNITVVTARDQENMEVTRLGSDNTWRITTLPHTLNGTVVTNETPGASITFNQTAPANFSLTSWTGSPGGIGISIDQHYTRSLWYIGNDSSLYSVANQNFVWSPQANQSTAYWPVADSPNAELSVTSDFKSSTVRIYYLVNKQIAEIKYEDDMWKGWATLQLPKLVTTSPIPSTPSSLPAETSAASDSGLSAGTKAGLGVGITLGVLALLGIGAAIFLVRRRKAALAAGERVPTGISDSNTAVPSYGSPDPRPASAAYDNYMWEKKNLPANQSPAGSPEVYQLDAANGPTELAAPRPMYELPDQSFSHELSADTHPR</sequence>
<dbReference type="Gene3D" id="2.120.10.70">
    <property type="entry name" value="Fucose-specific lectin"/>
    <property type="match status" value="1"/>
</dbReference>
<evidence type="ECO:0000256" key="3">
    <source>
        <dbReference type="SAM" id="SignalP"/>
    </source>
</evidence>
<keyword evidence="2" id="KW-0812">Transmembrane</keyword>
<gene>
    <name evidence="4" type="ORF">B0T19DRAFT_7776</name>
</gene>
<feature type="region of interest" description="Disordered" evidence="1">
    <location>
        <begin position="456"/>
        <end position="506"/>
    </location>
</feature>
<keyword evidence="2" id="KW-1133">Transmembrane helix</keyword>
<dbReference type="AlphaFoldDB" id="A0AAE0J1Z6"/>
<evidence type="ECO:0000256" key="2">
    <source>
        <dbReference type="SAM" id="Phobius"/>
    </source>
</evidence>
<evidence type="ECO:0000256" key="1">
    <source>
        <dbReference type="SAM" id="MobiDB-lite"/>
    </source>
</evidence>
<feature type="chain" id="PRO_5041947201" evidence="3">
    <location>
        <begin position="20"/>
        <end position="506"/>
    </location>
</feature>
<dbReference type="Proteomes" id="UP001286456">
    <property type="component" value="Unassembled WGS sequence"/>
</dbReference>
<dbReference type="SUPFAM" id="SSF89372">
    <property type="entry name" value="Fucose-specific lectin"/>
    <property type="match status" value="1"/>
</dbReference>
<protein>
    <submittedName>
        <fullName evidence="4">Uncharacterized protein</fullName>
    </submittedName>
</protein>
<reference evidence="4" key="2">
    <citation type="submission" date="2023-06" db="EMBL/GenBank/DDBJ databases">
        <authorList>
            <consortium name="Lawrence Berkeley National Laboratory"/>
            <person name="Haridas S."/>
            <person name="Hensen N."/>
            <person name="Bonometti L."/>
            <person name="Westerberg I."/>
            <person name="Brannstrom I.O."/>
            <person name="Guillou S."/>
            <person name="Cros-Aarteil S."/>
            <person name="Calhoun S."/>
            <person name="Kuo A."/>
            <person name="Mondo S."/>
            <person name="Pangilinan J."/>
            <person name="Riley R."/>
            <person name="Labutti K."/>
            <person name="Andreopoulos B."/>
            <person name="Lipzen A."/>
            <person name="Chen C."/>
            <person name="Yanf M."/>
            <person name="Daum C."/>
            <person name="Ng V."/>
            <person name="Clum A."/>
            <person name="Steindorff A."/>
            <person name="Ohm R."/>
            <person name="Martin F."/>
            <person name="Silar P."/>
            <person name="Natvig D."/>
            <person name="Lalanne C."/>
            <person name="Gautier V."/>
            <person name="Ament-Velasquez S.L."/>
            <person name="Kruys A."/>
            <person name="Hutchinson M.I."/>
            <person name="Powell A.J."/>
            <person name="Barry K."/>
            <person name="Miller A.N."/>
            <person name="Grigoriev I.V."/>
            <person name="Debuchy R."/>
            <person name="Gladieux P."/>
            <person name="Thoren M.H."/>
            <person name="Johannesson H."/>
        </authorList>
    </citation>
    <scope>NUCLEOTIDE SEQUENCE</scope>
    <source>
        <strain evidence="4">SMH4131-1</strain>
    </source>
</reference>
<feature type="signal peptide" evidence="3">
    <location>
        <begin position="1"/>
        <end position="19"/>
    </location>
</feature>
<reference evidence="4" key="1">
    <citation type="journal article" date="2023" name="Mol. Phylogenet. Evol.">
        <title>Genome-scale phylogeny and comparative genomics of the fungal order Sordariales.</title>
        <authorList>
            <person name="Hensen N."/>
            <person name="Bonometti L."/>
            <person name="Westerberg I."/>
            <person name="Brannstrom I.O."/>
            <person name="Guillou S."/>
            <person name="Cros-Aarteil S."/>
            <person name="Calhoun S."/>
            <person name="Haridas S."/>
            <person name="Kuo A."/>
            <person name="Mondo S."/>
            <person name="Pangilinan J."/>
            <person name="Riley R."/>
            <person name="LaButti K."/>
            <person name="Andreopoulos B."/>
            <person name="Lipzen A."/>
            <person name="Chen C."/>
            <person name="Yan M."/>
            <person name="Daum C."/>
            <person name="Ng V."/>
            <person name="Clum A."/>
            <person name="Steindorff A."/>
            <person name="Ohm R.A."/>
            <person name="Martin F."/>
            <person name="Silar P."/>
            <person name="Natvig D.O."/>
            <person name="Lalanne C."/>
            <person name="Gautier V."/>
            <person name="Ament-Velasquez S.L."/>
            <person name="Kruys A."/>
            <person name="Hutchinson M.I."/>
            <person name="Powell A.J."/>
            <person name="Barry K."/>
            <person name="Miller A.N."/>
            <person name="Grigoriev I.V."/>
            <person name="Debuchy R."/>
            <person name="Gladieux P."/>
            <person name="Hiltunen Thoren M."/>
            <person name="Johannesson H."/>
        </authorList>
    </citation>
    <scope>NUCLEOTIDE SEQUENCE</scope>
    <source>
        <strain evidence="4">SMH4131-1</strain>
    </source>
</reference>
<keyword evidence="5" id="KW-1185">Reference proteome</keyword>
<keyword evidence="2" id="KW-0472">Membrane</keyword>
<evidence type="ECO:0000313" key="4">
    <source>
        <dbReference type="EMBL" id="KAK3335423.1"/>
    </source>
</evidence>
<name>A0AAE0J1Z6_9PEZI</name>
<organism evidence="4 5">
    <name type="scientific">Cercophora scortea</name>
    <dbReference type="NCBI Taxonomy" id="314031"/>
    <lineage>
        <taxon>Eukaryota</taxon>
        <taxon>Fungi</taxon>
        <taxon>Dikarya</taxon>
        <taxon>Ascomycota</taxon>
        <taxon>Pezizomycotina</taxon>
        <taxon>Sordariomycetes</taxon>
        <taxon>Sordariomycetidae</taxon>
        <taxon>Sordariales</taxon>
        <taxon>Lasiosphaeriaceae</taxon>
        <taxon>Cercophora</taxon>
    </lineage>
</organism>
<keyword evidence="3" id="KW-0732">Signal</keyword>